<evidence type="ECO:0000313" key="5">
    <source>
        <dbReference type="EMBL" id="CAB4898033.1"/>
    </source>
</evidence>
<keyword evidence="1" id="KW-0472">Membrane</keyword>
<evidence type="ECO:0000259" key="2">
    <source>
        <dbReference type="Pfam" id="PF09990"/>
    </source>
</evidence>
<feature type="transmembrane region" description="Helical" evidence="1">
    <location>
        <begin position="116"/>
        <end position="142"/>
    </location>
</feature>
<feature type="transmembrane region" description="Helical" evidence="1">
    <location>
        <begin position="14"/>
        <end position="35"/>
    </location>
</feature>
<dbReference type="AlphaFoldDB" id="A0A6J6Z756"/>
<evidence type="ECO:0000256" key="1">
    <source>
        <dbReference type="SAM" id="Phobius"/>
    </source>
</evidence>
<dbReference type="EMBL" id="CAFBMH010000016">
    <property type="protein sequence ID" value="CAB4898033.1"/>
    <property type="molecule type" value="Genomic_DNA"/>
</dbReference>
<evidence type="ECO:0000313" key="6">
    <source>
        <dbReference type="EMBL" id="CAB4986707.1"/>
    </source>
</evidence>
<protein>
    <submittedName>
        <fullName evidence="4">Unannotated protein</fullName>
    </submittedName>
</protein>
<dbReference type="EMBL" id="CAFABA010000007">
    <property type="protein sequence ID" value="CAB4815386.1"/>
    <property type="molecule type" value="Genomic_DNA"/>
</dbReference>
<dbReference type="EMBL" id="CAEZYR010000001">
    <property type="protein sequence ID" value="CAB4724518.1"/>
    <property type="molecule type" value="Genomic_DNA"/>
</dbReference>
<gene>
    <name evidence="3" type="ORF">UFOPK2754_00044</name>
    <name evidence="4" type="ORF">UFOPK3139_00312</name>
    <name evidence="5" type="ORF">UFOPK3543_00700</name>
    <name evidence="6" type="ORF">UFOPK3967_00735</name>
</gene>
<feature type="transmembrane region" description="Helical" evidence="1">
    <location>
        <begin position="42"/>
        <end position="61"/>
    </location>
</feature>
<feature type="transmembrane region" description="Helical" evidence="1">
    <location>
        <begin position="86"/>
        <end position="104"/>
    </location>
</feature>
<dbReference type="EMBL" id="CAFBOS010000032">
    <property type="protein sequence ID" value="CAB4986707.1"/>
    <property type="molecule type" value="Genomic_DNA"/>
</dbReference>
<sequence length="160" mass="16858">MAFDSLLNLPAHPLLVHIPVVCIPLASIGAVAIALRPRWRSAYGPIVVVLAAIGAVGAQLATMSGESLQESRRLRTIGDHGDYGELARNLTLVLFALVAVLYAVDRWKAHPRMRRVPTWATLAIAVLAIAGAAGSTGSVVLAGHSGAKLVWKEQTTALGR</sequence>
<dbReference type="InterPro" id="IPR019251">
    <property type="entry name" value="DUF2231_TM"/>
</dbReference>
<keyword evidence="1" id="KW-0812">Transmembrane</keyword>
<reference evidence="4" key="1">
    <citation type="submission" date="2020-05" db="EMBL/GenBank/DDBJ databases">
        <authorList>
            <person name="Chiriac C."/>
            <person name="Salcher M."/>
            <person name="Ghai R."/>
            <person name="Kavagutti S V."/>
        </authorList>
    </citation>
    <scope>NUCLEOTIDE SEQUENCE</scope>
</reference>
<proteinExistence type="predicted"/>
<accession>A0A6J6Z756</accession>
<organism evidence="4">
    <name type="scientific">freshwater metagenome</name>
    <dbReference type="NCBI Taxonomy" id="449393"/>
    <lineage>
        <taxon>unclassified sequences</taxon>
        <taxon>metagenomes</taxon>
        <taxon>ecological metagenomes</taxon>
    </lineage>
</organism>
<evidence type="ECO:0000313" key="4">
    <source>
        <dbReference type="EMBL" id="CAB4815386.1"/>
    </source>
</evidence>
<dbReference type="Pfam" id="PF09990">
    <property type="entry name" value="DUF2231"/>
    <property type="match status" value="1"/>
</dbReference>
<feature type="domain" description="DUF2231" evidence="2">
    <location>
        <begin position="9"/>
        <end position="155"/>
    </location>
</feature>
<keyword evidence="1" id="KW-1133">Transmembrane helix</keyword>
<name>A0A6J6Z756_9ZZZZ</name>
<evidence type="ECO:0000313" key="3">
    <source>
        <dbReference type="EMBL" id="CAB4724518.1"/>
    </source>
</evidence>